<comment type="subcellular location">
    <subcellularLocation>
        <location evidence="1">Membrane</location>
        <topology evidence="1">Single-pass membrane protein</topology>
    </subcellularLocation>
</comment>
<dbReference type="GO" id="GO:0016020">
    <property type="term" value="C:membrane"/>
    <property type="evidence" value="ECO:0007669"/>
    <property type="project" value="UniProtKB-SubCell"/>
</dbReference>
<dbReference type="PANTHER" id="PTHR30386:SF26">
    <property type="entry name" value="TRANSPORT PROTEIN COMB"/>
    <property type="match status" value="1"/>
</dbReference>
<protein>
    <submittedName>
        <fullName evidence="9">Multidrug efflux protein</fullName>
    </submittedName>
</protein>
<dbReference type="GO" id="GO:0055085">
    <property type="term" value="P:transmembrane transport"/>
    <property type="evidence" value="ECO:0007669"/>
    <property type="project" value="InterPro"/>
</dbReference>
<evidence type="ECO:0000313" key="10">
    <source>
        <dbReference type="Proteomes" id="UP000326912"/>
    </source>
</evidence>
<dbReference type="Pfam" id="PF25997">
    <property type="entry name" value="BSH_YhbJ"/>
    <property type="match status" value="1"/>
</dbReference>
<sequence length="219" mass="22846">MRRMIFVPILIMVAILAIAGGVGYWLLNNYQFYNTDDAQVNGHILNVSSPQAGQLKTMTAKLGDKVTAGEVLGTITVAPTVAGVKPATIDITSPIDGTVVQANAIEGQSVTPGASLAQVADMAHLNVMAYIDESAINDVKVNQDVDVTIDAFSGTAYKGHVQNIVSATAGSFSLLPSSDNASGNFTKVAQRIPVVISLDSNGSNNIVPGMSAEVKIHLH</sequence>
<dbReference type="InterPro" id="IPR058635">
    <property type="entry name" value="BSH_YhbJ"/>
</dbReference>
<dbReference type="EMBL" id="BKZW01000001">
    <property type="protein sequence ID" value="GER87705.1"/>
    <property type="molecule type" value="Genomic_DNA"/>
</dbReference>
<evidence type="ECO:0000256" key="2">
    <source>
        <dbReference type="ARBA" id="ARBA00009477"/>
    </source>
</evidence>
<gene>
    <name evidence="9" type="ORF">KDW_18670</name>
</gene>
<dbReference type="InterPro" id="IPR011053">
    <property type="entry name" value="Single_hybrid_motif"/>
</dbReference>
<evidence type="ECO:0000256" key="6">
    <source>
        <dbReference type="SAM" id="Phobius"/>
    </source>
</evidence>
<organism evidence="9 10">
    <name type="scientific">Dictyobacter vulcani</name>
    <dbReference type="NCBI Taxonomy" id="2607529"/>
    <lineage>
        <taxon>Bacteria</taxon>
        <taxon>Bacillati</taxon>
        <taxon>Chloroflexota</taxon>
        <taxon>Ktedonobacteria</taxon>
        <taxon>Ktedonobacterales</taxon>
        <taxon>Dictyobacteraceae</taxon>
        <taxon>Dictyobacter</taxon>
    </lineage>
</organism>
<comment type="caution">
    <text evidence="9">The sequence shown here is derived from an EMBL/GenBank/DDBJ whole genome shotgun (WGS) entry which is preliminary data.</text>
</comment>
<proteinExistence type="inferred from homology"/>
<dbReference type="InterPro" id="IPR058634">
    <property type="entry name" value="AaeA-lik-b-barrel"/>
</dbReference>
<dbReference type="InterPro" id="IPR050739">
    <property type="entry name" value="MFP"/>
</dbReference>
<comment type="similarity">
    <text evidence="2">Belongs to the membrane fusion protein (MFP) (TC 8.A.1) family.</text>
</comment>
<dbReference type="Gene3D" id="2.40.30.170">
    <property type="match status" value="1"/>
</dbReference>
<dbReference type="SUPFAM" id="SSF51230">
    <property type="entry name" value="Single hybrid motif"/>
    <property type="match status" value="1"/>
</dbReference>
<reference evidence="9 10" key="1">
    <citation type="submission" date="2019-10" db="EMBL/GenBank/DDBJ databases">
        <title>Dictyobacter vulcani sp. nov., within the class Ktedonobacteria, isolated from soil of volcanic Mt. Zao.</title>
        <authorList>
            <person name="Zheng Y."/>
            <person name="Wang C.M."/>
            <person name="Sakai Y."/>
            <person name="Abe K."/>
            <person name="Yokota A."/>
            <person name="Yabe S."/>
        </authorList>
    </citation>
    <scope>NUCLEOTIDE SEQUENCE [LARGE SCALE GENOMIC DNA]</scope>
    <source>
        <strain evidence="9 10">W12</strain>
    </source>
</reference>
<accession>A0A5J4KIU1</accession>
<keyword evidence="10" id="KW-1185">Reference proteome</keyword>
<feature type="transmembrane region" description="Helical" evidence="6">
    <location>
        <begin position="7"/>
        <end position="27"/>
    </location>
</feature>
<feature type="domain" description="YhbJ barrel-sandwich hybrid" evidence="8">
    <location>
        <begin position="44"/>
        <end position="121"/>
    </location>
</feature>
<keyword evidence="5 6" id="KW-0472">Membrane</keyword>
<name>A0A5J4KIU1_9CHLR</name>
<dbReference type="AlphaFoldDB" id="A0A5J4KIU1"/>
<dbReference type="Gene3D" id="2.40.50.100">
    <property type="match status" value="1"/>
</dbReference>
<dbReference type="PANTHER" id="PTHR30386">
    <property type="entry name" value="MEMBRANE FUSION SUBUNIT OF EMRAB-TOLC MULTIDRUG EFFLUX PUMP"/>
    <property type="match status" value="1"/>
</dbReference>
<keyword evidence="3 6" id="KW-0812">Transmembrane</keyword>
<dbReference type="Pfam" id="PF25963">
    <property type="entry name" value="Beta-barrel_AAEA"/>
    <property type="match status" value="1"/>
</dbReference>
<feature type="domain" description="p-hydroxybenzoic acid efflux pump subunit AaeA-like beta-barrel" evidence="7">
    <location>
        <begin position="126"/>
        <end position="217"/>
    </location>
</feature>
<dbReference type="RefSeq" id="WP_151755676.1">
    <property type="nucleotide sequence ID" value="NZ_BKZW01000001.1"/>
</dbReference>
<evidence type="ECO:0000256" key="3">
    <source>
        <dbReference type="ARBA" id="ARBA00022692"/>
    </source>
</evidence>
<evidence type="ECO:0000313" key="9">
    <source>
        <dbReference type="EMBL" id="GER87705.1"/>
    </source>
</evidence>
<evidence type="ECO:0000259" key="7">
    <source>
        <dbReference type="Pfam" id="PF25963"/>
    </source>
</evidence>
<evidence type="ECO:0000256" key="4">
    <source>
        <dbReference type="ARBA" id="ARBA00022989"/>
    </source>
</evidence>
<dbReference type="Proteomes" id="UP000326912">
    <property type="component" value="Unassembled WGS sequence"/>
</dbReference>
<evidence type="ECO:0000256" key="1">
    <source>
        <dbReference type="ARBA" id="ARBA00004167"/>
    </source>
</evidence>
<evidence type="ECO:0000259" key="8">
    <source>
        <dbReference type="Pfam" id="PF25997"/>
    </source>
</evidence>
<evidence type="ECO:0000256" key="5">
    <source>
        <dbReference type="ARBA" id="ARBA00023136"/>
    </source>
</evidence>
<keyword evidence="4 6" id="KW-1133">Transmembrane helix</keyword>